<dbReference type="SUPFAM" id="SSF54534">
    <property type="entry name" value="FKBP-like"/>
    <property type="match status" value="1"/>
</dbReference>
<keyword evidence="1" id="KW-0413">Isomerase</keyword>
<reference evidence="4 5" key="1">
    <citation type="submission" date="2020-05" db="EMBL/GenBank/DDBJ databases">
        <authorList>
            <person name="Whitworth D."/>
        </authorList>
    </citation>
    <scope>NUCLEOTIDE SEQUENCE [LARGE SCALE GENOMIC DNA]</scope>
    <source>
        <strain evidence="4 5">AM005</strain>
    </source>
</reference>
<dbReference type="PROSITE" id="PS50198">
    <property type="entry name" value="PPIC_PPIASE_2"/>
    <property type="match status" value="1"/>
</dbReference>
<evidence type="ECO:0000256" key="2">
    <source>
        <dbReference type="SAM" id="MobiDB-lite"/>
    </source>
</evidence>
<accession>A0A7Y4IE11</accession>
<sequence>MVAQVGRAELRQADVEAYAAQHAVNSDTRDGHLEALIDRTRLAEQASALGLDKRPDILAQLAASRREVLAQALLQQELKHVTDEAALRRRYDDVKSTLARRQVHVRHIIIRWSDNATEAERRGARDRANMLYARILGGESFEAVARETSQDEASAARGGELGIIREGQVHSMFFEAAAALKQDELSRPFETPYGIHVVQALAAVESVVPSFEEAKGRLGADARREAESRLKKDLEVKIPVKRFSDALGAPDAGVPSSGASKEGET</sequence>
<organism evidence="4 5">
    <name type="scientific">Myxococcus xanthus</name>
    <dbReference type="NCBI Taxonomy" id="34"/>
    <lineage>
        <taxon>Bacteria</taxon>
        <taxon>Pseudomonadati</taxon>
        <taxon>Myxococcota</taxon>
        <taxon>Myxococcia</taxon>
        <taxon>Myxococcales</taxon>
        <taxon>Cystobacterineae</taxon>
        <taxon>Myxococcaceae</taxon>
        <taxon>Myxococcus</taxon>
    </lineage>
</organism>
<gene>
    <name evidence="4" type="ORF">HNV28_00955</name>
</gene>
<dbReference type="InterPro" id="IPR000297">
    <property type="entry name" value="PPIase_PpiC"/>
</dbReference>
<dbReference type="InterPro" id="IPR027304">
    <property type="entry name" value="Trigger_fact/SurA_dom_sf"/>
</dbReference>
<dbReference type="Proteomes" id="UP000533080">
    <property type="component" value="Unassembled WGS sequence"/>
</dbReference>
<dbReference type="SUPFAM" id="SSF109998">
    <property type="entry name" value="Triger factor/SurA peptide-binding domain-like"/>
    <property type="match status" value="1"/>
</dbReference>
<comment type="caution">
    <text evidence="4">The sequence shown here is derived from an EMBL/GenBank/DDBJ whole genome shotgun (WGS) entry which is preliminary data.</text>
</comment>
<evidence type="ECO:0000313" key="5">
    <source>
        <dbReference type="Proteomes" id="UP000533080"/>
    </source>
</evidence>
<dbReference type="GO" id="GO:0003755">
    <property type="term" value="F:peptidyl-prolyl cis-trans isomerase activity"/>
    <property type="evidence" value="ECO:0007669"/>
    <property type="project" value="UniProtKB-KW"/>
</dbReference>
<dbReference type="AlphaFoldDB" id="A0A7Y4IE11"/>
<protein>
    <recommendedName>
        <fullName evidence="3">PpiC domain-containing protein</fullName>
    </recommendedName>
</protein>
<name>A0A7Y4IE11_MYXXA</name>
<feature type="region of interest" description="Disordered" evidence="2">
    <location>
        <begin position="246"/>
        <end position="265"/>
    </location>
</feature>
<dbReference type="InterPro" id="IPR046357">
    <property type="entry name" value="PPIase_dom_sf"/>
</dbReference>
<dbReference type="PANTHER" id="PTHR47245:SF2">
    <property type="entry name" value="PEPTIDYL-PROLYL CIS-TRANS ISOMERASE HP_0175-RELATED"/>
    <property type="match status" value="1"/>
</dbReference>
<dbReference type="Gene3D" id="3.10.50.40">
    <property type="match status" value="1"/>
</dbReference>
<feature type="domain" description="PpiC" evidence="3">
    <location>
        <begin position="100"/>
        <end position="202"/>
    </location>
</feature>
<evidence type="ECO:0000259" key="3">
    <source>
        <dbReference type="PROSITE" id="PS50198"/>
    </source>
</evidence>
<keyword evidence="1" id="KW-0697">Rotamase</keyword>
<dbReference type="PROSITE" id="PS01096">
    <property type="entry name" value="PPIC_PPIASE_1"/>
    <property type="match status" value="1"/>
</dbReference>
<proteinExistence type="predicted"/>
<dbReference type="Pfam" id="PF13616">
    <property type="entry name" value="Rotamase_3"/>
    <property type="match status" value="1"/>
</dbReference>
<dbReference type="InterPro" id="IPR050245">
    <property type="entry name" value="PrsA_foldase"/>
</dbReference>
<evidence type="ECO:0000313" key="4">
    <source>
        <dbReference type="EMBL" id="NOJ76945.1"/>
    </source>
</evidence>
<dbReference type="EMBL" id="JABFNT010000003">
    <property type="protein sequence ID" value="NOJ76945.1"/>
    <property type="molecule type" value="Genomic_DNA"/>
</dbReference>
<dbReference type="PANTHER" id="PTHR47245">
    <property type="entry name" value="PEPTIDYLPROLYL ISOMERASE"/>
    <property type="match status" value="1"/>
</dbReference>
<dbReference type="InterPro" id="IPR023058">
    <property type="entry name" value="PPIase_PpiC_CS"/>
</dbReference>
<evidence type="ECO:0000256" key="1">
    <source>
        <dbReference type="PROSITE-ProRule" id="PRU00278"/>
    </source>
</evidence>